<dbReference type="PROSITE" id="PS00108">
    <property type="entry name" value="PROTEIN_KINASE_ST"/>
    <property type="match status" value="1"/>
</dbReference>
<keyword evidence="4 9" id="KW-0547">Nucleotide-binding</keyword>
<feature type="domain" description="AGC-kinase C-terminal" evidence="12">
    <location>
        <begin position="299"/>
        <end position="363"/>
    </location>
</feature>
<dbReference type="GO" id="GO:0004691">
    <property type="term" value="F:cAMP-dependent protein kinase activity"/>
    <property type="evidence" value="ECO:0007669"/>
    <property type="project" value="UniProtKB-EC"/>
</dbReference>
<comment type="catalytic activity">
    <reaction evidence="7">
        <text>L-threonyl-[protein] + ATP = O-phospho-L-threonyl-[protein] + ADP + H(+)</text>
        <dbReference type="Rhea" id="RHEA:46608"/>
        <dbReference type="Rhea" id="RHEA-COMP:11060"/>
        <dbReference type="Rhea" id="RHEA-COMP:11605"/>
        <dbReference type="ChEBI" id="CHEBI:15378"/>
        <dbReference type="ChEBI" id="CHEBI:30013"/>
        <dbReference type="ChEBI" id="CHEBI:30616"/>
        <dbReference type="ChEBI" id="CHEBI:61977"/>
        <dbReference type="ChEBI" id="CHEBI:456216"/>
        <dbReference type="EC" id="2.7.11.11"/>
    </reaction>
</comment>
<dbReference type="EnsemblMetazoa" id="XM_028281658.2">
    <property type="protein sequence ID" value="XP_028137459.1"/>
    <property type="gene ID" value="LOC114331965"/>
</dbReference>
<accession>A0A6P7FMG4</accession>
<dbReference type="KEGG" id="dvv:114331965"/>
<evidence type="ECO:0000256" key="6">
    <source>
        <dbReference type="ARBA" id="ARBA00022840"/>
    </source>
</evidence>
<evidence type="ECO:0000256" key="10">
    <source>
        <dbReference type="RuleBase" id="RU000304"/>
    </source>
</evidence>
<keyword evidence="6 9" id="KW-0067">ATP-binding</keyword>
<feature type="binding site" evidence="9">
    <location>
        <position position="72"/>
    </location>
    <ligand>
        <name>ATP</name>
        <dbReference type="ChEBI" id="CHEBI:30616"/>
    </ligand>
</feature>
<keyword evidence="2 10" id="KW-0723">Serine/threonine-protein kinase</keyword>
<dbReference type="PROSITE" id="PS50011">
    <property type="entry name" value="PROTEIN_KINASE_DOM"/>
    <property type="match status" value="1"/>
</dbReference>
<dbReference type="Gene3D" id="3.30.200.20">
    <property type="entry name" value="Phosphorylase Kinase, domain 1"/>
    <property type="match status" value="1"/>
</dbReference>
<dbReference type="FunFam" id="1.10.510.10:FF:000005">
    <property type="entry name" value="cAMP-dependent protein kinase catalytic subunit alpha"/>
    <property type="match status" value="1"/>
</dbReference>
<dbReference type="InParanoid" id="A0A6P7FMG4"/>
<reference evidence="13" key="2">
    <citation type="submission" date="2025-05" db="UniProtKB">
        <authorList>
            <consortium name="EnsemblMetazoa"/>
        </authorList>
    </citation>
    <scope>IDENTIFICATION</scope>
</reference>
<sequence>MKSGDDRLQKHYLTFESYLRRCKKDFETKIQDKIDQSTLFEDFKPMKILGTGSFGKVVLCQYKDEEELYAMKIMEKVNIVRTKQIVHTISEVKFLDAFKFPFIINLQYFFKNNVYIFIVMPFINGGEMFYHLRSTKKFDETLSKFYAAQVTLAFEYMHHMGVVYRDLKPENILIDSTGYLKITDLGFCKKIDSQRTYTLCGTPEYLAPEIILSQGYNFSVDWWSLGVLIYEMCAGFPPFYAKDHMKLYERIVTGKFTCPPHFSRAVKDLVINILQVDRSKRFGVMKGGSRDIKGHEWFKTVDFDQIFARKYKPLFVPPVQGQGDTKFFDEYGEMKLREGSFNEYEEEFKSFTLRIPRSEAELQLAWLVLK</sequence>
<dbReference type="Pfam" id="PF00069">
    <property type="entry name" value="Pkinase"/>
    <property type="match status" value="1"/>
</dbReference>
<dbReference type="Proteomes" id="UP001652700">
    <property type="component" value="Unplaced"/>
</dbReference>
<evidence type="ECO:0000256" key="8">
    <source>
        <dbReference type="ARBA" id="ARBA00047454"/>
    </source>
</evidence>
<dbReference type="InterPro" id="IPR017441">
    <property type="entry name" value="Protein_kinase_ATP_BS"/>
</dbReference>
<evidence type="ECO:0000313" key="15">
    <source>
        <dbReference type="RefSeq" id="XP_028137459.1"/>
    </source>
</evidence>
<evidence type="ECO:0000259" key="12">
    <source>
        <dbReference type="PROSITE" id="PS51285"/>
    </source>
</evidence>
<evidence type="ECO:0000259" key="11">
    <source>
        <dbReference type="PROSITE" id="PS50011"/>
    </source>
</evidence>
<keyword evidence="3" id="KW-0808">Transferase</keyword>
<dbReference type="InterPro" id="IPR008271">
    <property type="entry name" value="Ser/Thr_kinase_AS"/>
</dbReference>
<dbReference type="GO" id="GO:0005634">
    <property type="term" value="C:nucleus"/>
    <property type="evidence" value="ECO:0007669"/>
    <property type="project" value="TreeGrafter"/>
</dbReference>
<dbReference type="InterPro" id="IPR000961">
    <property type="entry name" value="AGC-kinase_C"/>
</dbReference>
<dbReference type="SUPFAM" id="SSF56112">
    <property type="entry name" value="Protein kinase-like (PK-like)"/>
    <property type="match status" value="1"/>
</dbReference>
<proteinExistence type="inferred from homology"/>
<name>A0A6P7FMG4_DIAVI</name>
<dbReference type="Gene3D" id="1.10.510.10">
    <property type="entry name" value="Transferase(Phosphotransferase) domain 1"/>
    <property type="match status" value="1"/>
</dbReference>
<protein>
    <recommendedName>
        <fullName evidence="1">cAMP-dependent protein kinase</fullName>
        <ecNumber evidence="1">2.7.11.11</ecNumber>
    </recommendedName>
</protein>
<feature type="domain" description="Protein kinase" evidence="11">
    <location>
        <begin position="43"/>
        <end position="298"/>
    </location>
</feature>
<reference evidence="15" key="1">
    <citation type="submission" date="2025-04" db="UniProtKB">
        <authorList>
            <consortium name="RefSeq"/>
        </authorList>
    </citation>
    <scope>IDENTIFICATION</scope>
    <source>
        <tissue evidence="15">Whole insect</tissue>
    </source>
</reference>
<dbReference type="OrthoDB" id="63267at2759"/>
<comment type="catalytic activity">
    <reaction evidence="8">
        <text>L-seryl-[protein] + ATP = O-phospho-L-seryl-[protein] + ADP + H(+)</text>
        <dbReference type="Rhea" id="RHEA:17989"/>
        <dbReference type="Rhea" id="RHEA-COMP:9863"/>
        <dbReference type="Rhea" id="RHEA-COMP:11604"/>
        <dbReference type="ChEBI" id="CHEBI:15378"/>
        <dbReference type="ChEBI" id="CHEBI:29999"/>
        <dbReference type="ChEBI" id="CHEBI:30616"/>
        <dbReference type="ChEBI" id="CHEBI:83421"/>
        <dbReference type="ChEBI" id="CHEBI:456216"/>
        <dbReference type="EC" id="2.7.11.11"/>
    </reaction>
</comment>
<keyword evidence="5" id="KW-0418">Kinase</keyword>
<comment type="similarity">
    <text evidence="10">Belongs to the protein kinase superfamily.</text>
</comment>
<organism evidence="15">
    <name type="scientific">Diabrotica virgifera virgifera</name>
    <name type="common">western corn rootworm</name>
    <dbReference type="NCBI Taxonomy" id="50390"/>
    <lineage>
        <taxon>Eukaryota</taxon>
        <taxon>Metazoa</taxon>
        <taxon>Ecdysozoa</taxon>
        <taxon>Arthropoda</taxon>
        <taxon>Hexapoda</taxon>
        <taxon>Insecta</taxon>
        <taxon>Pterygota</taxon>
        <taxon>Neoptera</taxon>
        <taxon>Endopterygota</taxon>
        <taxon>Coleoptera</taxon>
        <taxon>Polyphaga</taxon>
        <taxon>Cucujiformia</taxon>
        <taxon>Chrysomeloidea</taxon>
        <taxon>Chrysomelidae</taxon>
        <taxon>Galerucinae</taxon>
        <taxon>Diabroticina</taxon>
        <taxon>Diabroticites</taxon>
        <taxon>Diabrotica</taxon>
    </lineage>
</organism>
<dbReference type="PANTHER" id="PTHR24353:SF153">
    <property type="entry name" value="CAMP-DEPENDENT PROTEIN KINASE CATALYTIC SUBUNIT 1"/>
    <property type="match status" value="1"/>
</dbReference>
<evidence type="ECO:0000256" key="4">
    <source>
        <dbReference type="ARBA" id="ARBA00022741"/>
    </source>
</evidence>
<dbReference type="InterPro" id="IPR000719">
    <property type="entry name" value="Prot_kinase_dom"/>
</dbReference>
<evidence type="ECO:0000256" key="2">
    <source>
        <dbReference type="ARBA" id="ARBA00022527"/>
    </source>
</evidence>
<dbReference type="GeneID" id="114331965"/>
<dbReference type="SMART" id="SM00133">
    <property type="entry name" value="S_TK_X"/>
    <property type="match status" value="1"/>
</dbReference>
<keyword evidence="14" id="KW-1185">Reference proteome</keyword>
<evidence type="ECO:0000256" key="1">
    <source>
        <dbReference type="ARBA" id="ARBA00012444"/>
    </source>
</evidence>
<evidence type="ECO:0000256" key="3">
    <source>
        <dbReference type="ARBA" id="ARBA00022679"/>
    </source>
</evidence>
<dbReference type="GO" id="GO:0007476">
    <property type="term" value="P:imaginal disc-derived wing morphogenesis"/>
    <property type="evidence" value="ECO:0007669"/>
    <property type="project" value="UniProtKB-ARBA"/>
</dbReference>
<evidence type="ECO:0000256" key="9">
    <source>
        <dbReference type="PROSITE-ProRule" id="PRU10141"/>
    </source>
</evidence>
<evidence type="ECO:0000313" key="13">
    <source>
        <dbReference type="EnsemblMetazoa" id="XP_028137459.1"/>
    </source>
</evidence>
<evidence type="ECO:0000256" key="5">
    <source>
        <dbReference type="ARBA" id="ARBA00022777"/>
    </source>
</evidence>
<dbReference type="SMART" id="SM00220">
    <property type="entry name" value="S_TKc"/>
    <property type="match status" value="1"/>
</dbReference>
<evidence type="ECO:0000256" key="7">
    <source>
        <dbReference type="ARBA" id="ARBA00047292"/>
    </source>
</evidence>
<gene>
    <name evidence="15" type="primary">LOC114331965</name>
</gene>
<dbReference type="GO" id="GO:0005829">
    <property type="term" value="C:cytosol"/>
    <property type="evidence" value="ECO:0007669"/>
    <property type="project" value="TreeGrafter"/>
</dbReference>
<dbReference type="RefSeq" id="XP_028137459.1">
    <property type="nucleotide sequence ID" value="XM_028281658.1"/>
</dbReference>
<dbReference type="PANTHER" id="PTHR24353">
    <property type="entry name" value="CYCLIC NUCLEOTIDE-DEPENDENT PROTEIN KINASE"/>
    <property type="match status" value="1"/>
</dbReference>
<dbReference type="GO" id="GO:0005524">
    <property type="term" value="F:ATP binding"/>
    <property type="evidence" value="ECO:0007669"/>
    <property type="project" value="UniProtKB-UniRule"/>
</dbReference>
<evidence type="ECO:0000313" key="14">
    <source>
        <dbReference type="Proteomes" id="UP001652700"/>
    </source>
</evidence>
<dbReference type="AlphaFoldDB" id="A0A6P7FMG4"/>
<dbReference type="PROSITE" id="PS00107">
    <property type="entry name" value="PROTEIN_KINASE_ATP"/>
    <property type="match status" value="1"/>
</dbReference>
<dbReference type="GO" id="GO:0005952">
    <property type="term" value="C:cAMP-dependent protein kinase complex"/>
    <property type="evidence" value="ECO:0007669"/>
    <property type="project" value="TreeGrafter"/>
</dbReference>
<dbReference type="PROSITE" id="PS51285">
    <property type="entry name" value="AGC_KINASE_CTER"/>
    <property type="match status" value="1"/>
</dbReference>
<dbReference type="InterPro" id="IPR011009">
    <property type="entry name" value="Kinase-like_dom_sf"/>
</dbReference>
<dbReference type="EC" id="2.7.11.11" evidence="1"/>